<protein>
    <submittedName>
        <fullName evidence="2">(northern house mosquito) hypothetical protein</fullName>
    </submittedName>
</protein>
<dbReference type="EMBL" id="HBUE01243741">
    <property type="protein sequence ID" value="CAG6550762.1"/>
    <property type="molecule type" value="Transcribed_RNA"/>
</dbReference>
<dbReference type="EMBL" id="HBUE01350841">
    <property type="protein sequence ID" value="CAG6603060.1"/>
    <property type="molecule type" value="Transcribed_RNA"/>
</dbReference>
<accession>A0A8D8N3K6</accession>
<dbReference type="EMBL" id="HBUE01243742">
    <property type="protein sequence ID" value="CAG6550764.1"/>
    <property type="molecule type" value="Transcribed_RNA"/>
</dbReference>
<organism evidence="2">
    <name type="scientific">Culex pipiens</name>
    <name type="common">House mosquito</name>
    <dbReference type="NCBI Taxonomy" id="7175"/>
    <lineage>
        <taxon>Eukaryota</taxon>
        <taxon>Metazoa</taxon>
        <taxon>Ecdysozoa</taxon>
        <taxon>Arthropoda</taxon>
        <taxon>Hexapoda</taxon>
        <taxon>Insecta</taxon>
        <taxon>Pterygota</taxon>
        <taxon>Neoptera</taxon>
        <taxon>Endopterygota</taxon>
        <taxon>Diptera</taxon>
        <taxon>Nematocera</taxon>
        <taxon>Culicoidea</taxon>
        <taxon>Culicidae</taxon>
        <taxon>Culicinae</taxon>
        <taxon>Culicini</taxon>
        <taxon>Culex</taxon>
        <taxon>Culex</taxon>
    </lineage>
</organism>
<sequence>MRSQRVPTAGNGGVQVAPDTGPTVPDFDATDTTAKVDHREAAGRRRDGWPQGRDKHRKLRTPAGQVDPAEEYAGAAAAVWSGRYGRQADYRGRSRRPEDTEYGGVFRSDRYDVGFDCSADGDAKTWPWGGLLGGTAVRGWWSRWVVLPGHG</sequence>
<feature type="region of interest" description="Disordered" evidence="1">
    <location>
        <begin position="1"/>
        <end position="63"/>
    </location>
</feature>
<dbReference type="AlphaFoldDB" id="A0A8D8N3K6"/>
<reference evidence="2" key="1">
    <citation type="submission" date="2021-05" db="EMBL/GenBank/DDBJ databases">
        <authorList>
            <person name="Alioto T."/>
            <person name="Alioto T."/>
            <person name="Gomez Garrido J."/>
        </authorList>
    </citation>
    <scope>NUCLEOTIDE SEQUENCE</scope>
</reference>
<evidence type="ECO:0000256" key="1">
    <source>
        <dbReference type="SAM" id="MobiDB-lite"/>
    </source>
</evidence>
<name>A0A8D8N3K6_CULPI</name>
<dbReference type="EMBL" id="HBUE01350839">
    <property type="protein sequence ID" value="CAG6603056.1"/>
    <property type="molecule type" value="Transcribed_RNA"/>
</dbReference>
<feature type="compositionally biased region" description="Basic and acidic residues" evidence="1">
    <location>
        <begin position="34"/>
        <end position="48"/>
    </location>
</feature>
<dbReference type="EMBL" id="HBUE01350843">
    <property type="protein sequence ID" value="CAG6603063.1"/>
    <property type="molecule type" value="Transcribed_RNA"/>
</dbReference>
<evidence type="ECO:0000313" key="2">
    <source>
        <dbReference type="EMBL" id="CAG6550764.1"/>
    </source>
</evidence>
<dbReference type="EMBL" id="HBUE01350840">
    <property type="protein sequence ID" value="CAG6603058.1"/>
    <property type="molecule type" value="Transcribed_RNA"/>
</dbReference>
<dbReference type="EMBL" id="HBUE01243743">
    <property type="protein sequence ID" value="CAG6550766.1"/>
    <property type="molecule type" value="Transcribed_RNA"/>
</dbReference>
<proteinExistence type="predicted"/>
<dbReference type="EMBL" id="HBUE01243745">
    <property type="protein sequence ID" value="CAG6550769.1"/>
    <property type="molecule type" value="Transcribed_RNA"/>
</dbReference>